<proteinExistence type="predicted"/>
<protein>
    <submittedName>
        <fullName evidence="1">Uncharacterized protein</fullName>
    </submittedName>
</protein>
<accession>A0ABD0J5Y9</accession>
<feature type="non-terminal residue" evidence="1">
    <location>
        <position position="83"/>
    </location>
</feature>
<evidence type="ECO:0000313" key="1">
    <source>
        <dbReference type="EMBL" id="KAK7461226.1"/>
    </source>
</evidence>
<organism evidence="1 2">
    <name type="scientific">Batillaria attramentaria</name>
    <dbReference type="NCBI Taxonomy" id="370345"/>
    <lineage>
        <taxon>Eukaryota</taxon>
        <taxon>Metazoa</taxon>
        <taxon>Spiralia</taxon>
        <taxon>Lophotrochozoa</taxon>
        <taxon>Mollusca</taxon>
        <taxon>Gastropoda</taxon>
        <taxon>Caenogastropoda</taxon>
        <taxon>Sorbeoconcha</taxon>
        <taxon>Cerithioidea</taxon>
        <taxon>Batillariidae</taxon>
        <taxon>Batillaria</taxon>
    </lineage>
</organism>
<sequence>VCYYHCILAVHSLQLTVRPTEPCPSDYPHAHHCHRYHAGQEFMTTVSELRTTSNTGRNSSHELFTGYEWAPTVRGLPAEEEEV</sequence>
<evidence type="ECO:0000313" key="2">
    <source>
        <dbReference type="Proteomes" id="UP001519460"/>
    </source>
</evidence>
<dbReference type="Proteomes" id="UP001519460">
    <property type="component" value="Unassembled WGS sequence"/>
</dbReference>
<keyword evidence="2" id="KW-1185">Reference proteome</keyword>
<comment type="caution">
    <text evidence="1">The sequence shown here is derived from an EMBL/GenBank/DDBJ whole genome shotgun (WGS) entry which is preliminary data.</text>
</comment>
<name>A0ABD0J5Y9_9CAEN</name>
<feature type="non-terminal residue" evidence="1">
    <location>
        <position position="1"/>
    </location>
</feature>
<dbReference type="AlphaFoldDB" id="A0ABD0J5Y9"/>
<reference evidence="1 2" key="1">
    <citation type="journal article" date="2023" name="Sci. Data">
        <title>Genome assembly of the Korean intertidal mud-creeper Batillaria attramentaria.</title>
        <authorList>
            <person name="Patra A.K."/>
            <person name="Ho P.T."/>
            <person name="Jun S."/>
            <person name="Lee S.J."/>
            <person name="Kim Y."/>
            <person name="Won Y.J."/>
        </authorList>
    </citation>
    <scope>NUCLEOTIDE SEQUENCE [LARGE SCALE GENOMIC DNA]</scope>
    <source>
        <strain evidence="1">Wonlab-2016</strain>
    </source>
</reference>
<dbReference type="EMBL" id="JACVVK020000639">
    <property type="protein sequence ID" value="KAK7461226.1"/>
    <property type="molecule type" value="Genomic_DNA"/>
</dbReference>
<gene>
    <name evidence="1" type="ORF">BaRGS_00038728</name>
</gene>